<evidence type="ECO:0000313" key="2">
    <source>
        <dbReference type="Proteomes" id="UP000603141"/>
    </source>
</evidence>
<comment type="caution">
    <text evidence="1">The sequence shown here is derived from an EMBL/GenBank/DDBJ whole genome shotgun (WGS) entry which is preliminary data.</text>
</comment>
<keyword evidence="2" id="KW-1185">Reference proteome</keyword>
<reference evidence="1" key="1">
    <citation type="submission" date="2021-01" db="EMBL/GenBank/DDBJ databases">
        <title>Modified the classification status of verrucomicrobia.</title>
        <authorList>
            <person name="Feng X."/>
        </authorList>
    </citation>
    <scope>NUCLEOTIDE SEQUENCE</scope>
    <source>
        <strain evidence="1">KCTC 22041</strain>
    </source>
</reference>
<dbReference type="AlphaFoldDB" id="A0A934SDX3"/>
<evidence type="ECO:0000313" key="1">
    <source>
        <dbReference type="EMBL" id="MBK1884337.1"/>
    </source>
</evidence>
<sequence>MMTGIHKTALVAALVCSAGCGDYTSSWKNDNPTIRKIQREETDRYITDDNQKRHLKDYLGKRVRIVYSGDALEPSDGFLSAGRAAALTQDGYFLTAFHVVEGHAFYIEETKMLRKPPSHEFKTSESSKYISNQRSPGRLVWSDSKADIAILKFPVKGHPYFDNYEANQTGLTVFTADDEGYGTFAADARGEVCLENLVGNGAFFAAGCILEGTDERPAARATTFSTSLVARRGMSGAPLVTSNYGLCGVLSRVEGIGPFQKPRTIATMIDPRLIAELVAADRKAQTKQTSYPR</sequence>
<proteinExistence type="predicted"/>
<dbReference type="EMBL" id="JAENIJ010000043">
    <property type="protein sequence ID" value="MBK1884337.1"/>
    <property type="molecule type" value="Genomic_DNA"/>
</dbReference>
<accession>A0A934SDX3</accession>
<dbReference type="Pfam" id="PF13365">
    <property type="entry name" value="Trypsin_2"/>
    <property type="match status" value="1"/>
</dbReference>
<dbReference type="Gene3D" id="2.40.10.120">
    <property type="match status" value="1"/>
</dbReference>
<dbReference type="SUPFAM" id="SSF50494">
    <property type="entry name" value="Trypsin-like serine proteases"/>
    <property type="match status" value="1"/>
</dbReference>
<dbReference type="Proteomes" id="UP000603141">
    <property type="component" value="Unassembled WGS sequence"/>
</dbReference>
<dbReference type="RefSeq" id="WP_200273428.1">
    <property type="nucleotide sequence ID" value="NZ_JAENIJ010000043.1"/>
</dbReference>
<dbReference type="InterPro" id="IPR009003">
    <property type="entry name" value="Peptidase_S1_PA"/>
</dbReference>
<name>A0A934SDX3_9BACT</name>
<protein>
    <submittedName>
        <fullName evidence="1">Trypsin-like peptidase domain-containing protein</fullName>
    </submittedName>
</protein>
<gene>
    <name evidence="1" type="ORF">JIN85_18105</name>
</gene>
<organism evidence="1 2">
    <name type="scientific">Luteolibacter pohnpeiensis</name>
    <dbReference type="NCBI Taxonomy" id="454153"/>
    <lineage>
        <taxon>Bacteria</taxon>
        <taxon>Pseudomonadati</taxon>
        <taxon>Verrucomicrobiota</taxon>
        <taxon>Verrucomicrobiia</taxon>
        <taxon>Verrucomicrobiales</taxon>
        <taxon>Verrucomicrobiaceae</taxon>
        <taxon>Luteolibacter</taxon>
    </lineage>
</organism>